<gene>
    <name evidence="4" type="ORF">LZD57_03325</name>
</gene>
<evidence type="ECO:0000256" key="1">
    <source>
        <dbReference type="SAM" id="MobiDB-lite"/>
    </source>
</evidence>
<dbReference type="AlphaFoldDB" id="A0A9X1T3N2"/>
<evidence type="ECO:0000313" key="4">
    <source>
        <dbReference type="EMBL" id="MCE7027012.1"/>
    </source>
</evidence>
<protein>
    <submittedName>
        <fullName evidence="4">DUF1254 domain-containing protein</fullName>
    </submittedName>
</protein>
<dbReference type="EMBL" id="JAJUWU010000003">
    <property type="protein sequence ID" value="MCE7027012.1"/>
    <property type="molecule type" value="Genomic_DNA"/>
</dbReference>
<dbReference type="InterPro" id="IPR014456">
    <property type="entry name" value="UCP010244_IM"/>
</dbReference>
<proteinExistence type="predicted"/>
<dbReference type="PIRSF" id="PIRSF010244">
    <property type="entry name" value="UCP010244_imp"/>
    <property type="match status" value="1"/>
</dbReference>
<keyword evidence="2" id="KW-1133">Transmembrane helix</keyword>
<dbReference type="Pfam" id="PF06863">
    <property type="entry name" value="DUF1254"/>
    <property type="match status" value="1"/>
</dbReference>
<reference evidence="4" key="1">
    <citation type="submission" date="2022-01" db="EMBL/GenBank/DDBJ databases">
        <title>Jiella avicenniae sp. nov., a novel endophytic bacterium isolated from bark of Avicennia marina.</title>
        <authorList>
            <person name="Tuo L."/>
        </authorList>
    </citation>
    <scope>NUCLEOTIDE SEQUENCE</scope>
    <source>
        <strain evidence="4">CBK1P-4</strain>
    </source>
</reference>
<feature type="transmembrane region" description="Helical" evidence="2">
    <location>
        <begin position="6"/>
        <end position="27"/>
    </location>
</feature>
<dbReference type="RefSeq" id="WP_233717702.1">
    <property type="nucleotide sequence ID" value="NZ_JAJUWU010000003.1"/>
</dbReference>
<sequence length="212" mass="22613">MGKFVLAVLIGVVGAGLIHIAVIFTMPDVAKRNGWSRLADLGGTDQVVRVEALTTNPNSTLAVANSPAGDFAFVDPAFIAAGCRFSLADGPVRIHALAADEAFWSASIYNRRGDNLYSINDRSAVDNALDLMVGTKQQLVDRSASEDAPQTQIPVEVEMTEGYMTIRVLVDEESKRPEIDDFVSSMRCDPAPNDGPLSSDAFRREPAATGGG</sequence>
<evidence type="ECO:0000259" key="3">
    <source>
        <dbReference type="Pfam" id="PF06863"/>
    </source>
</evidence>
<organism evidence="4 5">
    <name type="scientific">Jiella avicenniae</name>
    <dbReference type="NCBI Taxonomy" id="2907202"/>
    <lineage>
        <taxon>Bacteria</taxon>
        <taxon>Pseudomonadati</taxon>
        <taxon>Pseudomonadota</taxon>
        <taxon>Alphaproteobacteria</taxon>
        <taxon>Hyphomicrobiales</taxon>
        <taxon>Aurantimonadaceae</taxon>
        <taxon>Jiella</taxon>
    </lineage>
</organism>
<comment type="caution">
    <text evidence="4">The sequence shown here is derived from an EMBL/GenBank/DDBJ whole genome shotgun (WGS) entry which is preliminary data.</text>
</comment>
<feature type="domain" description="DUF1254" evidence="3">
    <location>
        <begin position="82"/>
        <end position="190"/>
    </location>
</feature>
<feature type="region of interest" description="Disordered" evidence="1">
    <location>
        <begin position="183"/>
        <end position="212"/>
    </location>
</feature>
<keyword evidence="5" id="KW-1185">Reference proteome</keyword>
<name>A0A9X1T3N2_9HYPH</name>
<keyword evidence="2" id="KW-0812">Transmembrane</keyword>
<dbReference type="Proteomes" id="UP001139035">
    <property type="component" value="Unassembled WGS sequence"/>
</dbReference>
<dbReference type="InterPro" id="IPR010679">
    <property type="entry name" value="DUF1254"/>
</dbReference>
<keyword evidence="2" id="KW-0472">Membrane</keyword>
<accession>A0A9X1T3N2</accession>
<evidence type="ECO:0000256" key="2">
    <source>
        <dbReference type="SAM" id="Phobius"/>
    </source>
</evidence>
<evidence type="ECO:0000313" key="5">
    <source>
        <dbReference type="Proteomes" id="UP001139035"/>
    </source>
</evidence>